<name>A0A0D0A5E7_9AGAM</name>
<feature type="chain" id="PRO_5002207409" description="Dynein heavy chain region D6 P-loop domain-containing protein" evidence="2">
    <location>
        <begin position="18"/>
        <end position="226"/>
    </location>
</feature>
<sequence length="226" mass="26044">MLPLVCILLSLFEVSEKYLPIVFDEAGHRVATQYLLPALNGHIPPEHLLHYREANSKLPGHFELASRQGTWALLKNVHLAPTWLGQLEKKLQTLNPHIIMNEPLPGVKANLLDSLGSITPQWLAQGPSEKILLYFLLAWFHAVIFVALATRLLNPNLMCILDVPDGHGTGWYILRRQLQERQLLLKEFEAGIWNVDEYREKLRELMHDKAEPVKRARYSPDWPDWD</sequence>
<dbReference type="InterPro" id="IPR026983">
    <property type="entry name" value="DHC"/>
</dbReference>
<dbReference type="GO" id="GO:0030286">
    <property type="term" value="C:dynein complex"/>
    <property type="evidence" value="ECO:0007669"/>
    <property type="project" value="InterPro"/>
</dbReference>
<keyword evidence="1" id="KW-1133">Transmembrane helix</keyword>
<feature type="signal peptide" evidence="2">
    <location>
        <begin position="1"/>
        <end position="17"/>
    </location>
</feature>
<dbReference type="EMBL" id="KN835495">
    <property type="protein sequence ID" value="KIK36836.1"/>
    <property type="molecule type" value="Genomic_DNA"/>
</dbReference>
<dbReference type="GO" id="GO:0045505">
    <property type="term" value="F:dynein intermediate chain binding"/>
    <property type="evidence" value="ECO:0007669"/>
    <property type="project" value="InterPro"/>
</dbReference>
<evidence type="ECO:0000256" key="2">
    <source>
        <dbReference type="SAM" id="SignalP"/>
    </source>
</evidence>
<dbReference type="AlphaFoldDB" id="A0A0D0A5E7"/>
<dbReference type="InterPro" id="IPR027417">
    <property type="entry name" value="P-loop_NTPase"/>
</dbReference>
<dbReference type="OrthoDB" id="447173at2759"/>
<dbReference type="InParanoid" id="A0A0D0A5E7"/>
<dbReference type="GO" id="GO:0007018">
    <property type="term" value="P:microtubule-based movement"/>
    <property type="evidence" value="ECO:0007669"/>
    <property type="project" value="InterPro"/>
</dbReference>
<dbReference type="InterPro" id="IPR004273">
    <property type="entry name" value="Dynein_heavy_D6_P-loop"/>
</dbReference>
<proteinExistence type="predicted"/>
<dbReference type="GO" id="GO:0008569">
    <property type="term" value="F:minus-end-directed microtubule motor activity"/>
    <property type="evidence" value="ECO:0007669"/>
    <property type="project" value="InterPro"/>
</dbReference>
<dbReference type="Gene3D" id="1.10.8.720">
    <property type="entry name" value="Region D6 of dynein motor"/>
    <property type="match status" value="1"/>
</dbReference>
<evidence type="ECO:0000313" key="4">
    <source>
        <dbReference type="EMBL" id="KIK36836.1"/>
    </source>
</evidence>
<dbReference type="GO" id="GO:0051959">
    <property type="term" value="F:dynein light intermediate chain binding"/>
    <property type="evidence" value="ECO:0007669"/>
    <property type="project" value="InterPro"/>
</dbReference>
<reference evidence="4 5" key="1">
    <citation type="submission" date="2014-04" db="EMBL/GenBank/DDBJ databases">
        <authorList>
            <consortium name="DOE Joint Genome Institute"/>
            <person name="Kuo A."/>
            <person name="Ruytinx J."/>
            <person name="Rineau F."/>
            <person name="Colpaert J."/>
            <person name="Kohler A."/>
            <person name="Nagy L.G."/>
            <person name="Floudas D."/>
            <person name="Copeland A."/>
            <person name="Barry K.W."/>
            <person name="Cichocki N."/>
            <person name="Veneault-Fourrey C."/>
            <person name="LaButti K."/>
            <person name="Lindquist E.A."/>
            <person name="Lipzen A."/>
            <person name="Lundell T."/>
            <person name="Morin E."/>
            <person name="Murat C."/>
            <person name="Sun H."/>
            <person name="Tunlid A."/>
            <person name="Henrissat B."/>
            <person name="Grigoriev I.V."/>
            <person name="Hibbett D.S."/>
            <person name="Martin F."/>
            <person name="Nordberg H.P."/>
            <person name="Cantor M.N."/>
            <person name="Hua S.X."/>
        </authorList>
    </citation>
    <scope>NUCLEOTIDE SEQUENCE [LARGE SCALE GENOMIC DNA]</scope>
    <source>
        <strain evidence="4 5">UH-Slu-Lm8-n1</strain>
    </source>
</reference>
<keyword evidence="1" id="KW-0812">Transmembrane</keyword>
<keyword evidence="1" id="KW-0472">Membrane</keyword>
<reference evidence="5" key="2">
    <citation type="submission" date="2015-01" db="EMBL/GenBank/DDBJ databases">
        <title>Evolutionary Origins and Diversification of the Mycorrhizal Mutualists.</title>
        <authorList>
            <consortium name="DOE Joint Genome Institute"/>
            <consortium name="Mycorrhizal Genomics Consortium"/>
            <person name="Kohler A."/>
            <person name="Kuo A."/>
            <person name="Nagy L.G."/>
            <person name="Floudas D."/>
            <person name="Copeland A."/>
            <person name="Barry K.W."/>
            <person name="Cichocki N."/>
            <person name="Veneault-Fourrey C."/>
            <person name="LaButti K."/>
            <person name="Lindquist E.A."/>
            <person name="Lipzen A."/>
            <person name="Lundell T."/>
            <person name="Morin E."/>
            <person name="Murat C."/>
            <person name="Riley R."/>
            <person name="Ohm R."/>
            <person name="Sun H."/>
            <person name="Tunlid A."/>
            <person name="Henrissat B."/>
            <person name="Grigoriev I.V."/>
            <person name="Hibbett D.S."/>
            <person name="Martin F."/>
        </authorList>
    </citation>
    <scope>NUCLEOTIDE SEQUENCE [LARGE SCALE GENOMIC DNA]</scope>
    <source>
        <strain evidence="5">UH-Slu-Lm8-n1</strain>
    </source>
</reference>
<dbReference type="PANTHER" id="PTHR45703">
    <property type="entry name" value="DYNEIN HEAVY CHAIN"/>
    <property type="match status" value="1"/>
</dbReference>
<evidence type="ECO:0000259" key="3">
    <source>
        <dbReference type="Pfam" id="PF03028"/>
    </source>
</evidence>
<gene>
    <name evidence="4" type="ORF">CY34DRAFT_16111</name>
</gene>
<protein>
    <recommendedName>
        <fullName evidence="3">Dynein heavy chain region D6 P-loop domain-containing protein</fullName>
    </recommendedName>
</protein>
<keyword evidence="2" id="KW-0732">Signal</keyword>
<accession>A0A0D0A5E7</accession>
<feature type="domain" description="Dynein heavy chain region D6 P-loop" evidence="3">
    <location>
        <begin position="63"/>
        <end position="95"/>
    </location>
</feature>
<dbReference type="Pfam" id="PF03028">
    <property type="entry name" value="Dynein_heavy"/>
    <property type="match status" value="1"/>
</dbReference>
<feature type="transmembrane region" description="Helical" evidence="1">
    <location>
        <begin position="131"/>
        <end position="153"/>
    </location>
</feature>
<dbReference type="Proteomes" id="UP000054485">
    <property type="component" value="Unassembled WGS sequence"/>
</dbReference>
<keyword evidence="5" id="KW-1185">Reference proteome</keyword>
<dbReference type="InterPro" id="IPR042219">
    <property type="entry name" value="AAA_lid_11_sf"/>
</dbReference>
<organism evidence="4 5">
    <name type="scientific">Suillus luteus UH-Slu-Lm8-n1</name>
    <dbReference type="NCBI Taxonomy" id="930992"/>
    <lineage>
        <taxon>Eukaryota</taxon>
        <taxon>Fungi</taxon>
        <taxon>Dikarya</taxon>
        <taxon>Basidiomycota</taxon>
        <taxon>Agaricomycotina</taxon>
        <taxon>Agaricomycetes</taxon>
        <taxon>Agaricomycetidae</taxon>
        <taxon>Boletales</taxon>
        <taxon>Suillineae</taxon>
        <taxon>Suillaceae</taxon>
        <taxon>Suillus</taxon>
    </lineage>
</organism>
<dbReference type="Gene3D" id="3.40.50.300">
    <property type="entry name" value="P-loop containing nucleotide triphosphate hydrolases"/>
    <property type="match status" value="1"/>
</dbReference>
<evidence type="ECO:0000313" key="5">
    <source>
        <dbReference type="Proteomes" id="UP000054485"/>
    </source>
</evidence>
<dbReference type="STRING" id="930992.A0A0D0A5E7"/>
<dbReference type="PANTHER" id="PTHR45703:SF36">
    <property type="entry name" value="DYNEIN HEAVY CHAIN, CYTOPLASMIC"/>
    <property type="match status" value="1"/>
</dbReference>
<evidence type="ECO:0000256" key="1">
    <source>
        <dbReference type="SAM" id="Phobius"/>
    </source>
</evidence>
<dbReference type="HOGENOM" id="CLU_1225484_0_0_1"/>